<sequence length="470" mass="50625">MKPEDETVSNLRPELHVTADKGILNAAAGMLRDGDDWHLFYQYEPSEGAPTRWAHQFSEGNPFDFYECNDVVAPVGGETRVLAGSVVSSAEGTDLYFTSVTNAGTTIQAARIDEIETLCDEVAEDGDIDAGVRRLGPVVKDVGRFSRFRSPCVVPDWKESEDRTRGQSGWVMVASSGPSEKPVPVVLDSPDGTSWSLLGPLRFNGDTGLSDDAVTVAPRIIRLRDEEDGEIYDVLFLTVELDKGDLTGYLVGTLDETEFTVKTPFTRLDYGHDFTRPRSTNVVRGMQTDDERYAEARIFGLLAATGRGGEPTSQPTWETEGWANALSLPRVVTLAGGALFQTPAEGLPDAVSATQRAKFWTGMCDIPVGSSVTVEVLDTNGEVAATITHSGDEITLDRLDGSPATATLSDADEDHISVLVDGSAIEVFAGGGAVTMASRFWPENGVGELRATTDGDAEILNQWARPRANV</sequence>
<keyword evidence="3 4" id="KW-0326">Glycosidase</keyword>
<dbReference type="AlphaFoldDB" id="A0A1N7K5A1"/>
<evidence type="ECO:0000256" key="1">
    <source>
        <dbReference type="ARBA" id="ARBA00009902"/>
    </source>
</evidence>
<protein>
    <submittedName>
        <fullName evidence="7">Beta-fructofuranosidase</fullName>
    </submittedName>
</protein>
<dbReference type="SMART" id="SM00640">
    <property type="entry name" value="Glyco_32"/>
    <property type="match status" value="1"/>
</dbReference>
<name>A0A1N7K5A1_9CORY</name>
<dbReference type="Proteomes" id="UP000186292">
    <property type="component" value="Unassembled WGS sequence"/>
</dbReference>
<dbReference type="PANTHER" id="PTHR42800">
    <property type="entry name" value="EXOINULINASE INUD (AFU_ORTHOLOGUE AFUA_5G00480)"/>
    <property type="match status" value="1"/>
</dbReference>
<dbReference type="Gene3D" id="2.115.10.20">
    <property type="entry name" value="Glycosyl hydrolase domain, family 43"/>
    <property type="match status" value="1"/>
</dbReference>
<comment type="similarity">
    <text evidence="1 4">Belongs to the glycosyl hydrolase 32 family.</text>
</comment>
<dbReference type="InterPro" id="IPR001362">
    <property type="entry name" value="Glyco_hydro_32"/>
</dbReference>
<evidence type="ECO:0000313" key="8">
    <source>
        <dbReference type="Proteomes" id="UP000186292"/>
    </source>
</evidence>
<dbReference type="EMBL" id="FTOF01000014">
    <property type="protein sequence ID" value="SIS56726.1"/>
    <property type="molecule type" value="Genomic_DNA"/>
</dbReference>
<dbReference type="InterPro" id="IPR013189">
    <property type="entry name" value="Glyco_hydro_32_C"/>
</dbReference>
<dbReference type="Pfam" id="PF08244">
    <property type="entry name" value="Glyco_hydro_32C"/>
    <property type="match status" value="1"/>
</dbReference>
<keyword evidence="8" id="KW-1185">Reference proteome</keyword>
<dbReference type="Pfam" id="PF00251">
    <property type="entry name" value="Glyco_hydro_32N"/>
    <property type="match status" value="1"/>
</dbReference>
<reference evidence="8" key="1">
    <citation type="submission" date="2017-01" db="EMBL/GenBank/DDBJ databases">
        <authorList>
            <person name="Varghese N."/>
            <person name="Submissions S."/>
        </authorList>
    </citation>
    <scope>NUCLEOTIDE SEQUENCE [LARGE SCALE GENOMIC DNA]</scope>
    <source>
        <strain evidence="8">DSM 44531</strain>
    </source>
</reference>
<dbReference type="InterPro" id="IPR013320">
    <property type="entry name" value="ConA-like_dom_sf"/>
</dbReference>
<dbReference type="InterPro" id="IPR023296">
    <property type="entry name" value="Glyco_hydro_beta-prop_sf"/>
</dbReference>
<dbReference type="SUPFAM" id="SSF49899">
    <property type="entry name" value="Concanavalin A-like lectins/glucanases"/>
    <property type="match status" value="1"/>
</dbReference>
<accession>A0A1N7K5A1</accession>
<dbReference type="PANTHER" id="PTHR42800:SF3">
    <property type="entry name" value="GLYCOSYL HYDROLASE FAMILY 32 N-TERMINAL DOMAIN-CONTAINING PROTEIN"/>
    <property type="match status" value="1"/>
</dbReference>
<dbReference type="GO" id="GO:0005737">
    <property type="term" value="C:cytoplasm"/>
    <property type="evidence" value="ECO:0007669"/>
    <property type="project" value="TreeGrafter"/>
</dbReference>
<gene>
    <name evidence="7" type="ORF">SAMN05444817_11437</name>
</gene>
<dbReference type="GO" id="GO:0005987">
    <property type="term" value="P:sucrose catabolic process"/>
    <property type="evidence" value="ECO:0007669"/>
    <property type="project" value="TreeGrafter"/>
</dbReference>
<proteinExistence type="inferred from homology"/>
<dbReference type="Gene3D" id="2.60.120.560">
    <property type="entry name" value="Exo-inulinase, domain 1"/>
    <property type="match status" value="1"/>
</dbReference>
<feature type="domain" description="Glycosyl hydrolase family 32 C-terminal" evidence="6">
    <location>
        <begin position="379"/>
        <end position="458"/>
    </location>
</feature>
<evidence type="ECO:0000313" key="7">
    <source>
        <dbReference type="EMBL" id="SIS56726.1"/>
    </source>
</evidence>
<dbReference type="InterPro" id="IPR013148">
    <property type="entry name" value="Glyco_hydro_32_N"/>
</dbReference>
<evidence type="ECO:0000256" key="4">
    <source>
        <dbReference type="RuleBase" id="RU362110"/>
    </source>
</evidence>
<evidence type="ECO:0000256" key="3">
    <source>
        <dbReference type="ARBA" id="ARBA00023295"/>
    </source>
</evidence>
<organism evidence="7 8">
    <name type="scientific">Corynebacterium appendicis CIP 107643</name>
    <dbReference type="NCBI Taxonomy" id="1161099"/>
    <lineage>
        <taxon>Bacteria</taxon>
        <taxon>Bacillati</taxon>
        <taxon>Actinomycetota</taxon>
        <taxon>Actinomycetes</taxon>
        <taxon>Mycobacteriales</taxon>
        <taxon>Corynebacteriaceae</taxon>
        <taxon>Corynebacterium</taxon>
    </lineage>
</organism>
<keyword evidence="2 4" id="KW-0378">Hydrolase</keyword>
<dbReference type="STRING" id="1161099.SAMN05444817_11437"/>
<feature type="domain" description="Glycosyl hydrolase family 32 N-terminal" evidence="5">
    <location>
        <begin position="16"/>
        <end position="343"/>
    </location>
</feature>
<evidence type="ECO:0000259" key="6">
    <source>
        <dbReference type="Pfam" id="PF08244"/>
    </source>
</evidence>
<dbReference type="SUPFAM" id="SSF75005">
    <property type="entry name" value="Arabinanase/levansucrase/invertase"/>
    <property type="match status" value="1"/>
</dbReference>
<evidence type="ECO:0000259" key="5">
    <source>
        <dbReference type="Pfam" id="PF00251"/>
    </source>
</evidence>
<dbReference type="GO" id="GO:0004575">
    <property type="term" value="F:sucrose alpha-glucosidase activity"/>
    <property type="evidence" value="ECO:0007669"/>
    <property type="project" value="TreeGrafter"/>
</dbReference>
<evidence type="ECO:0000256" key="2">
    <source>
        <dbReference type="ARBA" id="ARBA00022801"/>
    </source>
</evidence>